<evidence type="ECO:0000313" key="4">
    <source>
        <dbReference type="Proteomes" id="UP000001822"/>
    </source>
</evidence>
<dbReference type="Pfam" id="PF13581">
    <property type="entry name" value="HATPase_c_2"/>
    <property type="match status" value="1"/>
</dbReference>
<dbReference type="Proteomes" id="UP000001822">
    <property type="component" value="Chromosome"/>
</dbReference>
<feature type="domain" description="PPM-type phosphatase" evidence="1">
    <location>
        <begin position="171"/>
        <end position="335"/>
    </location>
</feature>
<evidence type="ECO:0000313" key="3">
    <source>
        <dbReference type="EMBL" id="ABG58489.1"/>
    </source>
</evidence>
<dbReference type="Gene3D" id="3.60.40.10">
    <property type="entry name" value="PPM-type phosphatase domain"/>
    <property type="match status" value="1"/>
</dbReference>
<dbReference type="OrthoDB" id="479131at2"/>
<protein>
    <submittedName>
        <fullName evidence="3">Anti-sigma regulatory factor (Ser/Thr protein kinase)</fullName>
    </submittedName>
</protein>
<dbReference type="Pfam" id="PF07228">
    <property type="entry name" value="SpoIIE"/>
    <property type="match status" value="1"/>
</dbReference>
<keyword evidence="4" id="KW-1185">Reference proteome</keyword>
<accession>A0A6N4SQ63</accession>
<evidence type="ECO:0000259" key="1">
    <source>
        <dbReference type="Pfam" id="PF07228"/>
    </source>
</evidence>
<proteinExistence type="predicted"/>
<dbReference type="KEGG" id="chu:CHU_1216"/>
<feature type="domain" description="Histidine kinase/HSP90-like ATPase" evidence="2">
    <location>
        <begin position="29"/>
        <end position="119"/>
    </location>
</feature>
<dbReference type="PANTHER" id="PTHR35801">
    <property type="entry name" value="PHOSPHOSERINE PHOSPHATASE RSBX"/>
    <property type="match status" value="1"/>
</dbReference>
<sequence length="336" mass="37642">MDNILFQSYIIEERSYASFIKREIHNLVRPHFTEQRTGEIDIVVSEMVSNLIKYATRGELLYRLSMPDNEPFFEVICIDNGTGIKDISHSMKDGISSKSTLGHGIGSIQRLSDFSQIYSQPDWGTILYSQFSGSLNSTKISPGNTLVRCINVALPGEKVSGDGTAIRKAGEKTLVFTGDGLGHGEFAKEAVDAAISTFNNTNYSDPSDIIREIHAAVKKTRGLVATIGILDHRTKEWLISGIGNIAVRLQRGLEYKNYSSYNGIIGLNIPTRIEKNRYEMEKFQQLILCSDGIKTRWDLLHYPSILKYDPMILAAAIYKDHARRTDDMTVLIVKVL</sequence>
<dbReference type="AlphaFoldDB" id="A0A6N4SQ63"/>
<dbReference type="EMBL" id="CP000383">
    <property type="protein sequence ID" value="ABG58489.1"/>
    <property type="molecule type" value="Genomic_DNA"/>
</dbReference>
<organism evidence="3 4">
    <name type="scientific">Cytophaga hutchinsonii (strain ATCC 33406 / DSM 1761 / CIP 103989 / NBRC 15051 / NCIMB 9469 / D465)</name>
    <dbReference type="NCBI Taxonomy" id="269798"/>
    <lineage>
        <taxon>Bacteria</taxon>
        <taxon>Pseudomonadati</taxon>
        <taxon>Bacteroidota</taxon>
        <taxon>Cytophagia</taxon>
        <taxon>Cytophagales</taxon>
        <taxon>Cytophagaceae</taxon>
        <taxon>Cytophaga</taxon>
    </lineage>
</organism>
<name>A0A6N4SQ63_CYTH3</name>
<reference evidence="3 4" key="1">
    <citation type="journal article" date="2007" name="Appl. Environ. Microbiol.">
        <title>Genome sequence of the cellulolytic gliding bacterium Cytophaga hutchinsonii.</title>
        <authorList>
            <person name="Xie G."/>
            <person name="Bruce D.C."/>
            <person name="Challacombe J.F."/>
            <person name="Chertkov O."/>
            <person name="Detter J.C."/>
            <person name="Gilna P."/>
            <person name="Han C.S."/>
            <person name="Lucas S."/>
            <person name="Misra M."/>
            <person name="Myers G.L."/>
            <person name="Richardson P."/>
            <person name="Tapia R."/>
            <person name="Thayer N."/>
            <person name="Thompson L.S."/>
            <person name="Brettin T.S."/>
            <person name="Henrissat B."/>
            <person name="Wilson D.B."/>
            <person name="McBride M.J."/>
        </authorList>
    </citation>
    <scope>NUCLEOTIDE SEQUENCE [LARGE SCALE GENOMIC DNA]</scope>
    <source>
        <strain evidence="4">ATCC 33406 / DSM 1761 / CIP 103989 / NBRC 15051 / NCIMB 9469 / D465</strain>
    </source>
</reference>
<evidence type="ECO:0000259" key="2">
    <source>
        <dbReference type="Pfam" id="PF13581"/>
    </source>
</evidence>
<dbReference type="RefSeq" id="WP_011584604.1">
    <property type="nucleotide sequence ID" value="NC_008255.1"/>
</dbReference>
<dbReference type="InterPro" id="IPR036457">
    <property type="entry name" value="PPM-type-like_dom_sf"/>
</dbReference>
<dbReference type="Gene3D" id="3.30.565.10">
    <property type="entry name" value="Histidine kinase-like ATPase, C-terminal domain"/>
    <property type="match status" value="1"/>
</dbReference>
<dbReference type="PANTHER" id="PTHR35801:SF1">
    <property type="entry name" value="PHOSPHOSERINE PHOSPHATASE RSBX"/>
    <property type="match status" value="1"/>
</dbReference>
<dbReference type="SUPFAM" id="SSF55874">
    <property type="entry name" value="ATPase domain of HSP90 chaperone/DNA topoisomerase II/histidine kinase"/>
    <property type="match status" value="1"/>
</dbReference>
<gene>
    <name evidence="3" type="ordered locus">CHU_1216</name>
</gene>
<dbReference type="InterPro" id="IPR003594">
    <property type="entry name" value="HATPase_dom"/>
</dbReference>
<dbReference type="InterPro" id="IPR036890">
    <property type="entry name" value="HATPase_C_sf"/>
</dbReference>
<dbReference type="InterPro" id="IPR001932">
    <property type="entry name" value="PPM-type_phosphatase-like_dom"/>
</dbReference>
<dbReference type="InterPro" id="IPR039248">
    <property type="entry name" value="Ptase_RsbX"/>
</dbReference>
<dbReference type="SUPFAM" id="SSF81606">
    <property type="entry name" value="PP2C-like"/>
    <property type="match status" value="1"/>
</dbReference>